<sequence>MKKLGRPRIPISKATLKALCEAGYTRAEMAADQRASLFVIGSRLIEYGLRAVSELGPKLKLAHITKEMIASRIDAGIRQKDYAAELGVCVFTLNRRAAHFGLRWPKGRHSRGWHSPTTEQRAKFAVYARDECSLEFKRIGMALGLTRQRAYQLYRLGKKAKP</sequence>
<name>A0A0F9PC67_9ZZZZ</name>
<accession>A0A0F9PC67</accession>
<reference evidence="1" key="1">
    <citation type="journal article" date="2015" name="Nature">
        <title>Complex archaea that bridge the gap between prokaryotes and eukaryotes.</title>
        <authorList>
            <person name="Spang A."/>
            <person name="Saw J.H."/>
            <person name="Jorgensen S.L."/>
            <person name="Zaremba-Niedzwiedzka K."/>
            <person name="Martijn J."/>
            <person name="Lind A.E."/>
            <person name="van Eijk R."/>
            <person name="Schleper C."/>
            <person name="Guy L."/>
            <person name="Ettema T.J."/>
        </authorList>
    </citation>
    <scope>NUCLEOTIDE SEQUENCE</scope>
</reference>
<comment type="caution">
    <text evidence="1">The sequence shown here is derived from an EMBL/GenBank/DDBJ whole genome shotgun (WGS) entry which is preliminary data.</text>
</comment>
<proteinExistence type="predicted"/>
<evidence type="ECO:0000313" key="1">
    <source>
        <dbReference type="EMBL" id="KKM98585.1"/>
    </source>
</evidence>
<evidence type="ECO:0008006" key="2">
    <source>
        <dbReference type="Google" id="ProtNLM"/>
    </source>
</evidence>
<dbReference type="AlphaFoldDB" id="A0A0F9PC67"/>
<protein>
    <recommendedName>
        <fullName evidence="2">RNA polymerase sigma-70 region 4 domain-containing protein</fullName>
    </recommendedName>
</protein>
<gene>
    <name evidence="1" type="ORF">LCGC14_1156480</name>
</gene>
<organism evidence="1">
    <name type="scientific">marine sediment metagenome</name>
    <dbReference type="NCBI Taxonomy" id="412755"/>
    <lineage>
        <taxon>unclassified sequences</taxon>
        <taxon>metagenomes</taxon>
        <taxon>ecological metagenomes</taxon>
    </lineage>
</organism>
<dbReference type="EMBL" id="LAZR01005601">
    <property type="protein sequence ID" value="KKM98585.1"/>
    <property type="molecule type" value="Genomic_DNA"/>
</dbReference>